<dbReference type="GO" id="GO:0005634">
    <property type="term" value="C:nucleus"/>
    <property type="evidence" value="ECO:0007669"/>
    <property type="project" value="UniProtKB-SubCell"/>
</dbReference>
<dbReference type="GO" id="GO:0001227">
    <property type="term" value="F:DNA-binding transcription repressor activity, RNA polymerase II-specific"/>
    <property type="evidence" value="ECO:0007669"/>
    <property type="project" value="TreeGrafter"/>
</dbReference>
<name>A0A8C4N7J8_EPTBU</name>
<feature type="domain" description="C2H2-type" evidence="11">
    <location>
        <begin position="290"/>
        <end position="318"/>
    </location>
</feature>
<keyword evidence="7" id="KW-0804">Transcription</keyword>
<evidence type="ECO:0000313" key="12">
    <source>
        <dbReference type="Ensembl" id="ENSEBUP00000002787.1"/>
    </source>
</evidence>
<evidence type="ECO:0000256" key="10">
    <source>
        <dbReference type="SAM" id="MobiDB-lite"/>
    </source>
</evidence>
<dbReference type="Pfam" id="PF00096">
    <property type="entry name" value="zf-C2H2"/>
    <property type="match status" value="1"/>
</dbReference>
<evidence type="ECO:0000256" key="9">
    <source>
        <dbReference type="PROSITE-ProRule" id="PRU00042"/>
    </source>
</evidence>
<dbReference type="InterPro" id="IPR042972">
    <property type="entry name" value="INSM1/2"/>
</dbReference>
<dbReference type="SUPFAM" id="SSF57667">
    <property type="entry name" value="beta-beta-alpha zinc fingers"/>
    <property type="match status" value="1"/>
</dbReference>
<evidence type="ECO:0000256" key="1">
    <source>
        <dbReference type="ARBA" id="ARBA00004123"/>
    </source>
</evidence>
<reference evidence="12" key="1">
    <citation type="submission" date="2025-08" db="UniProtKB">
        <authorList>
            <consortium name="Ensembl"/>
        </authorList>
    </citation>
    <scope>IDENTIFICATION</scope>
</reference>
<evidence type="ECO:0000259" key="11">
    <source>
        <dbReference type="PROSITE" id="PS50157"/>
    </source>
</evidence>
<dbReference type="GeneTree" id="ENSGT00940000162391"/>
<keyword evidence="3" id="KW-0677">Repeat</keyword>
<keyword evidence="6" id="KW-0805">Transcription regulation</keyword>
<keyword evidence="2" id="KW-0479">Metal-binding</keyword>
<dbReference type="InterPro" id="IPR013087">
    <property type="entry name" value="Znf_C2H2_type"/>
</dbReference>
<dbReference type="PROSITE" id="PS50157">
    <property type="entry name" value="ZINC_FINGER_C2H2_2"/>
    <property type="match status" value="2"/>
</dbReference>
<evidence type="ECO:0000256" key="2">
    <source>
        <dbReference type="ARBA" id="ARBA00022723"/>
    </source>
</evidence>
<feature type="domain" description="C2H2-type" evidence="11">
    <location>
        <begin position="223"/>
        <end position="250"/>
    </location>
</feature>
<evidence type="ECO:0000256" key="8">
    <source>
        <dbReference type="ARBA" id="ARBA00023242"/>
    </source>
</evidence>
<keyword evidence="13" id="KW-1185">Reference proteome</keyword>
<keyword evidence="4 9" id="KW-0863">Zinc-finger</keyword>
<dbReference type="PANTHER" id="PTHR15065">
    <property type="entry name" value="INSULINOMA-ASSOCIATED 1"/>
    <property type="match status" value="1"/>
</dbReference>
<dbReference type="GO" id="GO:0010564">
    <property type="term" value="P:regulation of cell cycle process"/>
    <property type="evidence" value="ECO:0007669"/>
    <property type="project" value="TreeGrafter"/>
</dbReference>
<proteinExistence type="predicted"/>
<dbReference type="Proteomes" id="UP000694388">
    <property type="component" value="Unplaced"/>
</dbReference>
<comment type="subcellular location">
    <subcellularLocation>
        <location evidence="1">Nucleus</location>
    </subcellularLocation>
</comment>
<accession>A0A8C4N7J8</accession>
<dbReference type="PANTHER" id="PTHR15065:SF4">
    <property type="entry name" value="LD18634P"/>
    <property type="match status" value="1"/>
</dbReference>
<dbReference type="SMART" id="SM00355">
    <property type="entry name" value="ZnF_C2H2"/>
    <property type="match status" value="3"/>
</dbReference>
<dbReference type="PROSITE" id="PS00028">
    <property type="entry name" value="ZINC_FINGER_C2H2_1"/>
    <property type="match status" value="2"/>
</dbReference>
<feature type="region of interest" description="Disordered" evidence="10">
    <location>
        <begin position="22"/>
        <end position="73"/>
    </location>
</feature>
<dbReference type="InterPro" id="IPR036236">
    <property type="entry name" value="Znf_C2H2_sf"/>
</dbReference>
<keyword evidence="8" id="KW-0539">Nucleus</keyword>
<sequence>MPKGFLVKRTRRSAAIVCLRQRKQDHGERASLPAPLGSGASTWNFNPGSPARPGSVSPARPDSREPQEAGETGQLKLQHAELAESLLALSRHVSFGPALRAAALGYEFQTLRAVYSLQESRPISAKRSARAAGTPASRRGAQRKRSKTSTGASTVEDDVTTSPVLGLMITDAPLPNLETSAGLGSGYEDSAAGNYQCQLCRGRYPEPLALAQHRCCRMVVVEYRCDACGKGFSCPANLASHKRWHKPRTTGTSKDREPSRVQVETCEVAPRSQGHFEAEVKATAQPDVYLPCPHCVKTFRRPAYVRKHIQAVHGGKTRRVTSPSSVSSDINKPWITEREASRIPPPLHYGAEVRAPLSALPVTYYLKNRRFFKYIG</sequence>
<reference evidence="12" key="2">
    <citation type="submission" date="2025-09" db="UniProtKB">
        <authorList>
            <consortium name="Ensembl"/>
        </authorList>
    </citation>
    <scope>IDENTIFICATION</scope>
</reference>
<evidence type="ECO:0000256" key="5">
    <source>
        <dbReference type="ARBA" id="ARBA00022833"/>
    </source>
</evidence>
<evidence type="ECO:0000256" key="6">
    <source>
        <dbReference type="ARBA" id="ARBA00023015"/>
    </source>
</evidence>
<dbReference type="GO" id="GO:0008270">
    <property type="term" value="F:zinc ion binding"/>
    <property type="evidence" value="ECO:0007669"/>
    <property type="project" value="UniProtKB-KW"/>
</dbReference>
<dbReference type="AlphaFoldDB" id="A0A8C4N7J8"/>
<evidence type="ECO:0000256" key="7">
    <source>
        <dbReference type="ARBA" id="ARBA00023163"/>
    </source>
</evidence>
<organism evidence="12 13">
    <name type="scientific">Eptatretus burgeri</name>
    <name type="common">Inshore hagfish</name>
    <dbReference type="NCBI Taxonomy" id="7764"/>
    <lineage>
        <taxon>Eukaryota</taxon>
        <taxon>Metazoa</taxon>
        <taxon>Chordata</taxon>
        <taxon>Craniata</taxon>
        <taxon>Vertebrata</taxon>
        <taxon>Cyclostomata</taxon>
        <taxon>Myxini</taxon>
        <taxon>Myxiniformes</taxon>
        <taxon>Myxinidae</taxon>
        <taxon>Eptatretinae</taxon>
        <taxon>Eptatretus</taxon>
    </lineage>
</organism>
<dbReference type="GO" id="GO:0000978">
    <property type="term" value="F:RNA polymerase II cis-regulatory region sequence-specific DNA binding"/>
    <property type="evidence" value="ECO:0007669"/>
    <property type="project" value="TreeGrafter"/>
</dbReference>
<dbReference type="Gene3D" id="3.30.160.60">
    <property type="entry name" value="Classic Zinc Finger"/>
    <property type="match status" value="2"/>
</dbReference>
<dbReference type="GO" id="GO:0030182">
    <property type="term" value="P:neuron differentiation"/>
    <property type="evidence" value="ECO:0007669"/>
    <property type="project" value="TreeGrafter"/>
</dbReference>
<protein>
    <recommendedName>
        <fullName evidence="11">C2H2-type domain-containing protein</fullName>
    </recommendedName>
</protein>
<dbReference type="Ensembl" id="ENSEBUT00000003148.1">
    <property type="protein sequence ID" value="ENSEBUP00000002787.1"/>
    <property type="gene ID" value="ENSEBUG00000002094.1"/>
</dbReference>
<evidence type="ECO:0000313" key="13">
    <source>
        <dbReference type="Proteomes" id="UP000694388"/>
    </source>
</evidence>
<evidence type="ECO:0000256" key="3">
    <source>
        <dbReference type="ARBA" id="ARBA00022737"/>
    </source>
</evidence>
<feature type="region of interest" description="Disordered" evidence="10">
    <location>
        <begin position="124"/>
        <end position="157"/>
    </location>
</feature>
<evidence type="ECO:0000256" key="4">
    <source>
        <dbReference type="ARBA" id="ARBA00022771"/>
    </source>
</evidence>
<dbReference type="GO" id="GO:0017053">
    <property type="term" value="C:transcription repressor complex"/>
    <property type="evidence" value="ECO:0007669"/>
    <property type="project" value="TreeGrafter"/>
</dbReference>
<keyword evidence="5" id="KW-0862">Zinc</keyword>